<comment type="caution">
    <text evidence="9">The sequence shown here is derived from an EMBL/GenBank/DDBJ whole genome shotgun (WGS) entry which is preliminary data.</text>
</comment>
<keyword evidence="10" id="KW-1185">Reference proteome</keyword>
<dbReference type="PROSITE" id="PS50293">
    <property type="entry name" value="TPR_REGION"/>
    <property type="match status" value="1"/>
</dbReference>
<evidence type="ECO:0000256" key="1">
    <source>
        <dbReference type="ARBA" id="ARBA00004275"/>
    </source>
</evidence>
<reference evidence="9" key="1">
    <citation type="journal article" date="2021" name="IMA Fungus">
        <title>Genomic characterization of three marine fungi, including Emericellopsis atlantica sp. nov. with signatures of a generalist lifestyle and marine biomass degradation.</title>
        <authorList>
            <person name="Hagestad O.C."/>
            <person name="Hou L."/>
            <person name="Andersen J.H."/>
            <person name="Hansen E.H."/>
            <person name="Altermark B."/>
            <person name="Li C."/>
            <person name="Kuhnert E."/>
            <person name="Cox R.J."/>
            <person name="Crous P.W."/>
            <person name="Spatafora J.W."/>
            <person name="Lail K."/>
            <person name="Amirebrahimi M."/>
            <person name="Lipzen A."/>
            <person name="Pangilinan J."/>
            <person name="Andreopoulos W."/>
            <person name="Hayes R.D."/>
            <person name="Ng V."/>
            <person name="Grigoriev I.V."/>
            <person name="Jackson S.A."/>
            <person name="Sutton T.D.S."/>
            <person name="Dobson A.D.W."/>
            <person name="Rama T."/>
        </authorList>
    </citation>
    <scope>NUCLEOTIDE SEQUENCE</scope>
    <source>
        <strain evidence="9">TRa3180A</strain>
    </source>
</reference>
<dbReference type="EMBL" id="MU253761">
    <property type="protein sequence ID" value="KAG9247860.1"/>
    <property type="molecule type" value="Genomic_DNA"/>
</dbReference>
<sequence>MALCASSHEPLSQFSKHFQDDGGLYRDRLTPYKRTEGHGFRSAGQGQGDQAASDFLQYTDSHIAETGLMLPPELLQHVYRATELKSTRGSAAAEWLSEYQAGSNRMRYNDGQQPVRPANFNGALKPKLEVADGKHAYTNQHRADARSYETTSQWLQPNANHPFLHFSHHTSTLDWNQRNSSTQHEEHSMNGIHALEWETVFSSLEKETQASPAVYQSCSNSDGLGSSLQNSAVCSHEPPDLLSSHATDYRFQDDNPFSGFANPFGEGIRIIENDGNLSVAALAFEAACEANPLHFEAWRKLGSVLSEVEREDTAIEAFNEALRLDPSNLDVIMRLAISHTNEGSSGLAYNNLENWLKTKYPQITIPELRTSSVLSTSRELLDRIKEPYLQAARLSATSGVDFDLDVQVGLGVLLFSAKEYQLAADCFSTAIQFSVPGSLNADSQLHLLWNRYGACLGNMNRYEEAIEAYEMALAIRPSFVRARYNLGLLYYNRNEPGTAAKTILEALMRGNVSDTNARADMMKIVKVSTSHGRLEVIIQRGEPVAMYETLRKCCSSLFRWDLVEAVGPSMDLHWFQQELDRL</sequence>
<evidence type="ECO:0000256" key="8">
    <source>
        <dbReference type="PROSITE-ProRule" id="PRU00339"/>
    </source>
</evidence>
<comment type="subcellular location">
    <subcellularLocation>
        <location evidence="2">Cytoplasm</location>
    </subcellularLocation>
    <subcellularLocation>
        <location evidence="1">Peroxisome</location>
    </subcellularLocation>
</comment>
<dbReference type="PANTHER" id="PTHR10130">
    <property type="entry name" value="PEROXISOMAL TARGETING SIGNAL 1 RECEPTOR PEX5"/>
    <property type="match status" value="1"/>
</dbReference>
<dbReference type="SUPFAM" id="SSF48452">
    <property type="entry name" value="TPR-like"/>
    <property type="match status" value="1"/>
</dbReference>
<dbReference type="OrthoDB" id="10006023at2759"/>
<keyword evidence="7" id="KW-0576">Peroxisome</keyword>
<dbReference type="Proteomes" id="UP000887226">
    <property type="component" value="Unassembled WGS sequence"/>
</dbReference>
<evidence type="ECO:0000256" key="6">
    <source>
        <dbReference type="ARBA" id="ARBA00022803"/>
    </source>
</evidence>
<dbReference type="Pfam" id="PF13432">
    <property type="entry name" value="TPR_16"/>
    <property type="match status" value="1"/>
</dbReference>
<keyword evidence="5" id="KW-0677">Repeat</keyword>
<evidence type="ECO:0000256" key="5">
    <source>
        <dbReference type="ARBA" id="ARBA00022737"/>
    </source>
</evidence>
<name>A0A9P8CIH2_9HELO</name>
<accession>A0A9P8CIH2</accession>
<evidence type="ECO:0000256" key="3">
    <source>
        <dbReference type="ARBA" id="ARBA00005348"/>
    </source>
</evidence>
<evidence type="ECO:0000256" key="7">
    <source>
        <dbReference type="ARBA" id="ARBA00023140"/>
    </source>
</evidence>
<keyword evidence="6 8" id="KW-0802">TPR repeat</keyword>
<dbReference type="InterPro" id="IPR019734">
    <property type="entry name" value="TPR_rpt"/>
</dbReference>
<organism evidence="9 10">
    <name type="scientific">Calycina marina</name>
    <dbReference type="NCBI Taxonomy" id="1763456"/>
    <lineage>
        <taxon>Eukaryota</taxon>
        <taxon>Fungi</taxon>
        <taxon>Dikarya</taxon>
        <taxon>Ascomycota</taxon>
        <taxon>Pezizomycotina</taxon>
        <taxon>Leotiomycetes</taxon>
        <taxon>Helotiales</taxon>
        <taxon>Pezizellaceae</taxon>
        <taxon>Calycina</taxon>
    </lineage>
</organism>
<dbReference type="PANTHER" id="PTHR10130:SF0">
    <property type="entry name" value="GH08708P"/>
    <property type="match status" value="1"/>
</dbReference>
<dbReference type="InterPro" id="IPR011990">
    <property type="entry name" value="TPR-like_helical_dom_sf"/>
</dbReference>
<evidence type="ECO:0008006" key="11">
    <source>
        <dbReference type="Google" id="ProtNLM"/>
    </source>
</evidence>
<protein>
    <recommendedName>
        <fullName evidence="11">Peroxin-5</fullName>
    </recommendedName>
</protein>
<evidence type="ECO:0000256" key="2">
    <source>
        <dbReference type="ARBA" id="ARBA00004496"/>
    </source>
</evidence>
<dbReference type="PROSITE" id="PS50005">
    <property type="entry name" value="TPR"/>
    <property type="match status" value="2"/>
</dbReference>
<dbReference type="GO" id="GO:0005778">
    <property type="term" value="C:peroxisomal membrane"/>
    <property type="evidence" value="ECO:0007669"/>
    <property type="project" value="TreeGrafter"/>
</dbReference>
<dbReference type="AlphaFoldDB" id="A0A9P8CIH2"/>
<dbReference type="GO" id="GO:0005052">
    <property type="term" value="F:peroxisome matrix targeting signal-1 binding"/>
    <property type="evidence" value="ECO:0007669"/>
    <property type="project" value="TreeGrafter"/>
</dbReference>
<feature type="repeat" description="TPR" evidence="8">
    <location>
        <begin position="295"/>
        <end position="328"/>
    </location>
</feature>
<comment type="similarity">
    <text evidence="3">Belongs to the peroxisomal targeting signal receptor family.</text>
</comment>
<feature type="repeat" description="TPR" evidence="8">
    <location>
        <begin position="446"/>
        <end position="479"/>
    </location>
</feature>
<dbReference type="GO" id="GO:0005829">
    <property type="term" value="C:cytosol"/>
    <property type="evidence" value="ECO:0007669"/>
    <property type="project" value="TreeGrafter"/>
</dbReference>
<evidence type="ECO:0000313" key="9">
    <source>
        <dbReference type="EMBL" id="KAG9247860.1"/>
    </source>
</evidence>
<dbReference type="SMART" id="SM00028">
    <property type="entry name" value="TPR"/>
    <property type="match status" value="4"/>
</dbReference>
<keyword evidence="4" id="KW-0963">Cytoplasm</keyword>
<gene>
    <name evidence="9" type="ORF">BJ878DRAFT_490612</name>
</gene>
<dbReference type="Pfam" id="PF13414">
    <property type="entry name" value="TPR_11"/>
    <property type="match status" value="1"/>
</dbReference>
<proteinExistence type="inferred from homology"/>
<evidence type="ECO:0000313" key="10">
    <source>
        <dbReference type="Proteomes" id="UP000887226"/>
    </source>
</evidence>
<dbReference type="GO" id="GO:0016560">
    <property type="term" value="P:protein import into peroxisome matrix, docking"/>
    <property type="evidence" value="ECO:0007669"/>
    <property type="project" value="TreeGrafter"/>
</dbReference>
<dbReference type="Gene3D" id="1.25.40.10">
    <property type="entry name" value="Tetratricopeptide repeat domain"/>
    <property type="match status" value="1"/>
</dbReference>
<dbReference type="InterPro" id="IPR024111">
    <property type="entry name" value="PEX5/PEX5L"/>
</dbReference>
<evidence type="ECO:0000256" key="4">
    <source>
        <dbReference type="ARBA" id="ARBA00022490"/>
    </source>
</evidence>